<comment type="similarity">
    <text evidence="2">Belongs to the class I-like SAM-binding methyltransferase superfamily. Erg6/SMT family.</text>
</comment>
<dbReference type="AlphaFoldDB" id="A0AA40FC35"/>
<feature type="region of interest" description="Disordered" evidence="3">
    <location>
        <begin position="1"/>
        <end position="32"/>
    </location>
</feature>
<evidence type="ECO:0000256" key="1">
    <source>
        <dbReference type="ARBA" id="ARBA00022679"/>
    </source>
</evidence>
<dbReference type="Pfam" id="PF08241">
    <property type="entry name" value="Methyltransf_11"/>
    <property type="match status" value="1"/>
</dbReference>
<evidence type="ECO:0000259" key="4">
    <source>
        <dbReference type="Pfam" id="PF08241"/>
    </source>
</evidence>
<dbReference type="GO" id="GO:0005783">
    <property type="term" value="C:endoplasmic reticulum"/>
    <property type="evidence" value="ECO:0007669"/>
    <property type="project" value="TreeGrafter"/>
</dbReference>
<evidence type="ECO:0000313" key="5">
    <source>
        <dbReference type="EMBL" id="KAK0755049.1"/>
    </source>
</evidence>
<keyword evidence="1" id="KW-0808">Transferase</keyword>
<dbReference type="PANTHER" id="PTHR44068">
    <property type="entry name" value="ZGC:194242"/>
    <property type="match status" value="1"/>
</dbReference>
<dbReference type="EMBL" id="JAUKUD010000001">
    <property type="protein sequence ID" value="KAK0755049.1"/>
    <property type="molecule type" value="Genomic_DNA"/>
</dbReference>
<feature type="compositionally biased region" description="Pro residues" evidence="3">
    <location>
        <begin position="1"/>
        <end position="30"/>
    </location>
</feature>
<sequence>MATPPTPPTPPSSSEPPPEPSGPAPPPEPSPALKSYYESIESRLGYRLVLGGTRHFGYYKEGTWSPFPVGRALRAMEEKLFDALRLPKGAQVLDAGCGVAHVAIYMAKRGLRITGIDLIDHHIAKAKRNVARSGLPPGQVTVQKMDYHSLDDIASESHHGIYTMETFVHATDPETVLAGFYRILKPGGRVVLFEYDHDTEMKSTPKRAADEMRRVNQYAAMPTNARSHRGVFAAMLEDAGFEDVQVEDLSKNIRPMLRLFFALGAVPYFFVKLFRLERFFINTVAGAQSYLFQEHWRYIAVTATKSGGAAESAGAK</sequence>
<dbReference type="Proteomes" id="UP001172155">
    <property type="component" value="Unassembled WGS sequence"/>
</dbReference>
<keyword evidence="5" id="KW-0489">Methyltransferase</keyword>
<accession>A0AA40FC35</accession>
<dbReference type="InterPro" id="IPR050447">
    <property type="entry name" value="Erg6_SMT_methyltransf"/>
</dbReference>
<gene>
    <name evidence="5" type="ORF">B0T18DRAFT_316494</name>
</gene>
<reference evidence="5" key="1">
    <citation type="submission" date="2023-06" db="EMBL/GenBank/DDBJ databases">
        <title>Genome-scale phylogeny and comparative genomics of the fungal order Sordariales.</title>
        <authorList>
            <consortium name="Lawrence Berkeley National Laboratory"/>
            <person name="Hensen N."/>
            <person name="Bonometti L."/>
            <person name="Westerberg I."/>
            <person name="Brannstrom I.O."/>
            <person name="Guillou S."/>
            <person name="Cros-Aarteil S."/>
            <person name="Calhoun S."/>
            <person name="Haridas S."/>
            <person name="Kuo A."/>
            <person name="Mondo S."/>
            <person name="Pangilinan J."/>
            <person name="Riley R."/>
            <person name="LaButti K."/>
            <person name="Andreopoulos B."/>
            <person name="Lipzen A."/>
            <person name="Chen C."/>
            <person name="Yanf M."/>
            <person name="Daum C."/>
            <person name="Ng V."/>
            <person name="Clum A."/>
            <person name="Steindorff A."/>
            <person name="Ohm R."/>
            <person name="Martin F."/>
            <person name="Silar P."/>
            <person name="Natvig D."/>
            <person name="Lalanne C."/>
            <person name="Gautier V."/>
            <person name="Ament-velasquez S.L."/>
            <person name="Kruys A."/>
            <person name="Hutchinson M.I."/>
            <person name="Powell A.J."/>
            <person name="Barry K."/>
            <person name="Miller A.N."/>
            <person name="Grigoriev I.V."/>
            <person name="Debuchy R."/>
            <person name="Gladieux P."/>
            <person name="Thoren M.H."/>
            <person name="Johannesson H."/>
        </authorList>
    </citation>
    <scope>NUCLEOTIDE SEQUENCE</scope>
    <source>
        <strain evidence="5">SMH3187-1</strain>
    </source>
</reference>
<dbReference type="InterPro" id="IPR029063">
    <property type="entry name" value="SAM-dependent_MTases_sf"/>
</dbReference>
<dbReference type="SUPFAM" id="SSF53335">
    <property type="entry name" value="S-adenosyl-L-methionine-dependent methyltransferases"/>
    <property type="match status" value="1"/>
</dbReference>
<dbReference type="InterPro" id="IPR013216">
    <property type="entry name" value="Methyltransf_11"/>
</dbReference>
<proteinExistence type="inferred from homology"/>
<keyword evidence="6" id="KW-1185">Reference proteome</keyword>
<evidence type="ECO:0000313" key="6">
    <source>
        <dbReference type="Proteomes" id="UP001172155"/>
    </source>
</evidence>
<feature type="domain" description="Methyltransferase type 11" evidence="4">
    <location>
        <begin position="93"/>
        <end position="192"/>
    </location>
</feature>
<dbReference type="GO" id="GO:0003838">
    <property type="term" value="F:sterol 24-C-methyltransferase activity"/>
    <property type="evidence" value="ECO:0007669"/>
    <property type="project" value="TreeGrafter"/>
</dbReference>
<comment type="caution">
    <text evidence="5">The sequence shown here is derived from an EMBL/GenBank/DDBJ whole genome shotgun (WGS) entry which is preliminary data.</text>
</comment>
<dbReference type="CDD" id="cd02440">
    <property type="entry name" value="AdoMet_MTases"/>
    <property type="match status" value="1"/>
</dbReference>
<dbReference type="PANTHER" id="PTHR44068:SF1">
    <property type="entry name" value="HYPOTHETICAL LOC100005854"/>
    <property type="match status" value="1"/>
</dbReference>
<dbReference type="Gene3D" id="3.40.50.150">
    <property type="entry name" value="Vaccinia Virus protein VP39"/>
    <property type="match status" value="1"/>
</dbReference>
<evidence type="ECO:0000256" key="3">
    <source>
        <dbReference type="SAM" id="MobiDB-lite"/>
    </source>
</evidence>
<dbReference type="GO" id="GO:0032259">
    <property type="term" value="P:methylation"/>
    <property type="evidence" value="ECO:0007669"/>
    <property type="project" value="UniProtKB-KW"/>
</dbReference>
<organism evidence="5 6">
    <name type="scientific">Schizothecium vesticola</name>
    <dbReference type="NCBI Taxonomy" id="314040"/>
    <lineage>
        <taxon>Eukaryota</taxon>
        <taxon>Fungi</taxon>
        <taxon>Dikarya</taxon>
        <taxon>Ascomycota</taxon>
        <taxon>Pezizomycotina</taxon>
        <taxon>Sordariomycetes</taxon>
        <taxon>Sordariomycetidae</taxon>
        <taxon>Sordariales</taxon>
        <taxon>Schizotheciaceae</taxon>
        <taxon>Schizothecium</taxon>
    </lineage>
</organism>
<evidence type="ECO:0000256" key="2">
    <source>
        <dbReference type="ARBA" id="ARBA00038188"/>
    </source>
</evidence>
<protein>
    <submittedName>
        <fullName evidence="5">S-adenosyl-L-methionine-dependent methyltransferase</fullName>
    </submittedName>
</protein>
<name>A0AA40FC35_9PEZI</name>
<dbReference type="GO" id="GO:0006696">
    <property type="term" value="P:ergosterol biosynthetic process"/>
    <property type="evidence" value="ECO:0007669"/>
    <property type="project" value="TreeGrafter"/>
</dbReference>